<dbReference type="Proteomes" id="UP000465221">
    <property type="component" value="Unassembled WGS sequence"/>
</dbReference>
<proteinExistence type="inferred from homology"/>
<dbReference type="PANTHER" id="PTHR43544:SF32">
    <property type="entry name" value="CHAIN DEHYDROGENASE, PUTATIVE (AFU_ORTHOLOGUE AFUA_5G01530)-RELATED"/>
    <property type="match status" value="1"/>
</dbReference>
<comment type="caution">
    <text evidence="2">The sequence shown here is derived from an EMBL/GenBank/DDBJ whole genome shotgun (WGS) entry which is preliminary data.</text>
</comment>
<dbReference type="GO" id="GO:0005737">
    <property type="term" value="C:cytoplasm"/>
    <property type="evidence" value="ECO:0007669"/>
    <property type="project" value="TreeGrafter"/>
</dbReference>
<evidence type="ECO:0000313" key="2">
    <source>
        <dbReference type="EMBL" id="GFF22107.1"/>
    </source>
</evidence>
<evidence type="ECO:0000313" key="3">
    <source>
        <dbReference type="Proteomes" id="UP000465221"/>
    </source>
</evidence>
<dbReference type="EMBL" id="BLKC01000001">
    <property type="protein sequence ID" value="GFF22107.1"/>
    <property type="molecule type" value="Genomic_DNA"/>
</dbReference>
<dbReference type="GO" id="GO:0019748">
    <property type="term" value="P:secondary metabolic process"/>
    <property type="evidence" value="ECO:0007669"/>
    <property type="project" value="TreeGrafter"/>
</dbReference>
<comment type="similarity">
    <text evidence="1">Belongs to the short-chain dehydrogenases/reductases (SDR) family.</text>
</comment>
<organism evidence="2 3">
    <name type="scientific">Aspergillus udagawae</name>
    <dbReference type="NCBI Taxonomy" id="91492"/>
    <lineage>
        <taxon>Eukaryota</taxon>
        <taxon>Fungi</taxon>
        <taxon>Dikarya</taxon>
        <taxon>Ascomycota</taxon>
        <taxon>Pezizomycotina</taxon>
        <taxon>Eurotiomycetes</taxon>
        <taxon>Eurotiomycetidae</taxon>
        <taxon>Eurotiales</taxon>
        <taxon>Aspergillaceae</taxon>
        <taxon>Aspergillus</taxon>
        <taxon>Aspergillus subgen. Fumigati</taxon>
    </lineage>
</organism>
<sequence>MATPKIVLVTGANTGLGLEIVRALCGSNDPYDILLASRSLSKGEAAVEALKQEFPASPSSVSTFQLDISDDDSIINAYQAISSKYDRLDVLINNAVYGKLGIQLPSGDTMGRRKAWNVTYDVNVTGTHIVSETFVPLLLRSASPRLLFITSGTSSLVETTEPKYFFNKSPPAGWPKDQNMSLLAYRASKTALNMVVRDWRRVLNEDGVKVFAVSPGLLATGLAGGAFSKMGAAHPSVGAELVKDIVEGKRDKDEGKIVKVDGVQPW</sequence>
<evidence type="ECO:0000256" key="1">
    <source>
        <dbReference type="ARBA" id="ARBA00006484"/>
    </source>
</evidence>
<name>A0A8H3MYX0_9EURO</name>
<dbReference type="InterPro" id="IPR036291">
    <property type="entry name" value="NAD(P)-bd_dom_sf"/>
</dbReference>
<reference evidence="2 3" key="1">
    <citation type="submission" date="2020-01" db="EMBL/GenBank/DDBJ databases">
        <title>Draft genome sequence of Aspergillus udagawae IFM 46972.</title>
        <authorList>
            <person name="Takahashi H."/>
            <person name="Yaguchi T."/>
        </authorList>
    </citation>
    <scope>NUCLEOTIDE SEQUENCE [LARGE SCALE GENOMIC DNA]</scope>
    <source>
        <strain evidence="2 3">IFM 46972</strain>
    </source>
</reference>
<accession>A0A8H3MYX0</accession>
<dbReference type="GO" id="GO:0016491">
    <property type="term" value="F:oxidoreductase activity"/>
    <property type="evidence" value="ECO:0007669"/>
    <property type="project" value="TreeGrafter"/>
</dbReference>
<dbReference type="AlphaFoldDB" id="A0A8H3MYX0"/>
<dbReference type="PRINTS" id="PR00081">
    <property type="entry name" value="GDHRDH"/>
</dbReference>
<dbReference type="InterPro" id="IPR002347">
    <property type="entry name" value="SDR_fam"/>
</dbReference>
<protein>
    <submittedName>
        <fullName evidence="2">(+)-neomenthol dehydrogenase</fullName>
    </submittedName>
</protein>
<dbReference type="Gene3D" id="3.40.50.720">
    <property type="entry name" value="NAD(P)-binding Rossmann-like Domain"/>
    <property type="match status" value="1"/>
</dbReference>
<dbReference type="Pfam" id="PF00106">
    <property type="entry name" value="adh_short"/>
    <property type="match status" value="2"/>
</dbReference>
<dbReference type="InterPro" id="IPR051468">
    <property type="entry name" value="Fungal_SecMetab_SDRs"/>
</dbReference>
<dbReference type="SUPFAM" id="SSF51735">
    <property type="entry name" value="NAD(P)-binding Rossmann-fold domains"/>
    <property type="match status" value="1"/>
</dbReference>
<gene>
    <name evidence="2" type="ORF">IFM46972_00124</name>
</gene>
<dbReference type="PANTHER" id="PTHR43544">
    <property type="entry name" value="SHORT-CHAIN DEHYDROGENASE/REDUCTASE"/>
    <property type="match status" value="1"/>
</dbReference>